<name>A0A6F8ZDT8_9FIRM</name>
<dbReference type="Pfam" id="PF13478">
    <property type="entry name" value="XdhC_C"/>
    <property type="match status" value="1"/>
</dbReference>
<feature type="domain" description="XdhC Rossmann" evidence="2">
    <location>
        <begin position="111"/>
        <end position="260"/>
    </location>
</feature>
<dbReference type="InterPro" id="IPR036291">
    <property type="entry name" value="NAD(P)-bd_dom_sf"/>
</dbReference>
<dbReference type="Proteomes" id="UP000503399">
    <property type="component" value="Chromosome"/>
</dbReference>
<dbReference type="EMBL" id="LR778114">
    <property type="protein sequence ID" value="CAB1127927.1"/>
    <property type="molecule type" value="Genomic_DNA"/>
</dbReference>
<evidence type="ECO:0000259" key="2">
    <source>
        <dbReference type="Pfam" id="PF13478"/>
    </source>
</evidence>
<dbReference type="PANTHER" id="PTHR30388">
    <property type="entry name" value="ALDEHYDE OXIDOREDUCTASE MOLYBDENUM COFACTOR ASSEMBLY PROTEIN"/>
    <property type="match status" value="1"/>
</dbReference>
<gene>
    <name evidence="3" type="ORF">R50_0421</name>
</gene>
<dbReference type="AlphaFoldDB" id="A0A6F8ZDT8"/>
<dbReference type="InterPro" id="IPR014308">
    <property type="entry name" value="Xanthine_DH_XdhC"/>
</dbReference>
<dbReference type="NCBIfam" id="TIGR02964">
    <property type="entry name" value="xanthine_xdhC"/>
    <property type="match status" value="1"/>
</dbReference>
<keyword evidence="4" id="KW-1185">Reference proteome</keyword>
<dbReference type="Pfam" id="PF02625">
    <property type="entry name" value="XdhC_CoxI"/>
    <property type="match status" value="1"/>
</dbReference>
<dbReference type="Gene3D" id="3.40.50.720">
    <property type="entry name" value="NAD(P)-binding Rossmann-like Domain"/>
    <property type="match status" value="1"/>
</dbReference>
<proteinExistence type="predicted"/>
<dbReference type="KEGG" id="hfv:R50_0421"/>
<evidence type="ECO:0000313" key="3">
    <source>
        <dbReference type="EMBL" id="CAB1127927.1"/>
    </source>
</evidence>
<dbReference type="PANTHER" id="PTHR30388:SF6">
    <property type="entry name" value="XANTHINE DEHYDROGENASE SUBUNIT A-RELATED"/>
    <property type="match status" value="1"/>
</dbReference>
<dbReference type="InterPro" id="IPR052698">
    <property type="entry name" value="MoCofactor_Util/Proc"/>
</dbReference>
<protein>
    <submittedName>
        <fullName evidence="3">XdhC protein (Assists in molybdopterin insertion into xanthine dehydrogenase)</fullName>
    </submittedName>
</protein>
<accession>A0A6F8ZDT8</accession>
<evidence type="ECO:0000259" key="1">
    <source>
        <dbReference type="Pfam" id="PF02625"/>
    </source>
</evidence>
<reference evidence="3 4" key="1">
    <citation type="submission" date="2020-02" db="EMBL/GenBank/DDBJ databases">
        <authorList>
            <person name="Hogendoorn C."/>
        </authorList>
    </citation>
    <scope>NUCLEOTIDE SEQUENCE [LARGE SCALE GENOMIC DNA]</scope>
    <source>
        <strain evidence="3">R501</strain>
    </source>
</reference>
<dbReference type="InterPro" id="IPR003777">
    <property type="entry name" value="XdhC_CoxI"/>
</dbReference>
<evidence type="ECO:0000313" key="4">
    <source>
        <dbReference type="Proteomes" id="UP000503399"/>
    </source>
</evidence>
<dbReference type="InterPro" id="IPR027051">
    <property type="entry name" value="XdhC_Rossmann_dom"/>
</dbReference>
<feature type="domain" description="XdhC- CoxI" evidence="1">
    <location>
        <begin position="13"/>
        <end position="73"/>
    </location>
</feature>
<sequence length="298" mass="31441">MDTTWIETLARLKAAGEPLVVVTLTAAKGHAPQEAGAKMLVTREAVYGTVGGGNLEQAAVVEARALLDAGGSEPRTLPLNLGPEAGEWGLQCCGGRVELLLEPVRFEQPQVAIFGLGHVGWALARILRLFPLDLVLVDHRAPLLAPARLAGLGEGPARVRPRLAEDLAQAVGGLPAGAAVVIMTHDHAWDRAILEAALDHGRLGFIGLIGSAAKWARFRRGLLEAGRPPEAVDRIHCPVGLPGIRGREPARIALSAAAELIPALLPGPQDVRHAELYQEKSPDLAGDIAEIPRNQADC</sequence>
<dbReference type="SUPFAM" id="SSF51735">
    <property type="entry name" value="NAD(P)-binding Rossmann-fold domains"/>
    <property type="match status" value="1"/>
</dbReference>
<organism evidence="3 4">
    <name type="scientific">Candidatus Hydrogenisulfobacillus filiaventi</name>
    <dbReference type="NCBI Taxonomy" id="2707344"/>
    <lineage>
        <taxon>Bacteria</taxon>
        <taxon>Bacillati</taxon>
        <taxon>Bacillota</taxon>
        <taxon>Clostridia</taxon>
        <taxon>Eubacteriales</taxon>
        <taxon>Clostridiales Family XVII. Incertae Sedis</taxon>
        <taxon>Candidatus Hydrogenisulfobacillus</taxon>
    </lineage>
</organism>